<dbReference type="InterPro" id="IPR000477">
    <property type="entry name" value="RT_dom"/>
</dbReference>
<organism evidence="3 4">
    <name type="scientific">Cyprinus carpio carpio</name>
    <dbReference type="NCBI Taxonomy" id="630221"/>
    <lineage>
        <taxon>Eukaryota</taxon>
        <taxon>Metazoa</taxon>
        <taxon>Chordata</taxon>
        <taxon>Craniata</taxon>
        <taxon>Vertebrata</taxon>
        <taxon>Euteleostomi</taxon>
        <taxon>Actinopterygii</taxon>
        <taxon>Neopterygii</taxon>
        <taxon>Teleostei</taxon>
        <taxon>Ostariophysi</taxon>
        <taxon>Cypriniformes</taxon>
        <taxon>Cyprinidae</taxon>
        <taxon>Cyprininae</taxon>
        <taxon>Cyprinus</taxon>
    </lineage>
</organism>
<evidence type="ECO:0000259" key="1">
    <source>
        <dbReference type="PROSITE" id="PS50878"/>
    </source>
</evidence>
<reference evidence="3" key="1">
    <citation type="submission" date="2025-08" db="UniProtKB">
        <authorList>
            <consortium name="Ensembl"/>
        </authorList>
    </citation>
    <scope>IDENTIFICATION</scope>
</reference>
<dbReference type="CDD" id="cd09276">
    <property type="entry name" value="Rnase_HI_RT_non_LTR"/>
    <property type="match status" value="1"/>
</dbReference>
<evidence type="ECO:0000313" key="3">
    <source>
        <dbReference type="Ensembl" id="ENSCCRP00000162185.1"/>
    </source>
</evidence>
<sequence length="315" mass="35735">MYNWIRDFLFNRTIQVRVSTAFSQIHTIENGTPQGSVSSPILFNIMINDIFTKVDRGIGRSLYADDGALWKRGRNVKYVEKLEMGLMPQVIRRLKLKMRYFISIKGHSDSHPVKMVLEDCWEYGHKKLSSFGWKASEEARKIGLSDFNVAPTVARSAIPPWLFPMPLIDIQLLENVDPEFGKTAVAVYIPLFNIRMSKRTSDHISVFTAEIIAICLALQWIEEIQPTRAVICTDSLSALNSLESGTSSARQDMINQVMQSLYRTRQYGILVNFVWVPSHMGVKGNEEADNLAKQALNHSQIDVEVALRSEVLENG</sequence>
<dbReference type="Ensembl" id="ENSCCRT00000119841.1">
    <property type="protein sequence ID" value="ENSCCRP00000162185.1"/>
    <property type="gene ID" value="ENSCCRG00000065200.1"/>
</dbReference>
<dbReference type="Gene3D" id="3.30.420.10">
    <property type="entry name" value="Ribonuclease H-like superfamily/Ribonuclease H"/>
    <property type="match status" value="1"/>
</dbReference>
<evidence type="ECO:0000313" key="4">
    <source>
        <dbReference type="Proteomes" id="UP001108240"/>
    </source>
</evidence>
<dbReference type="Proteomes" id="UP001108240">
    <property type="component" value="Unplaced"/>
</dbReference>
<dbReference type="AlphaFoldDB" id="A0A9J8CA31"/>
<protein>
    <submittedName>
        <fullName evidence="3">Uncharacterized protein</fullName>
    </submittedName>
</protein>
<name>A0A9J8CA31_CYPCA</name>
<feature type="domain" description="RNase H type-1" evidence="2">
    <location>
        <begin position="168"/>
        <end position="297"/>
    </location>
</feature>
<dbReference type="Pfam" id="PF00075">
    <property type="entry name" value="RNase_H"/>
    <property type="match status" value="1"/>
</dbReference>
<reference evidence="3" key="2">
    <citation type="submission" date="2025-09" db="UniProtKB">
        <authorList>
            <consortium name="Ensembl"/>
        </authorList>
    </citation>
    <scope>IDENTIFICATION</scope>
</reference>
<dbReference type="GeneTree" id="ENSGT00990000213092"/>
<dbReference type="PROSITE" id="PS50878">
    <property type="entry name" value="RT_POL"/>
    <property type="match status" value="1"/>
</dbReference>
<dbReference type="Pfam" id="PF00078">
    <property type="entry name" value="RVT_1"/>
    <property type="match status" value="1"/>
</dbReference>
<evidence type="ECO:0000259" key="2">
    <source>
        <dbReference type="PROSITE" id="PS50879"/>
    </source>
</evidence>
<accession>A0A9J8CA31</accession>
<dbReference type="SUPFAM" id="SSF53098">
    <property type="entry name" value="Ribonuclease H-like"/>
    <property type="match status" value="1"/>
</dbReference>
<dbReference type="InterPro" id="IPR002156">
    <property type="entry name" value="RNaseH_domain"/>
</dbReference>
<keyword evidence="4" id="KW-1185">Reference proteome</keyword>
<dbReference type="PROSITE" id="PS50879">
    <property type="entry name" value="RNASE_H_1"/>
    <property type="match status" value="1"/>
</dbReference>
<feature type="domain" description="Reverse transcriptase" evidence="1">
    <location>
        <begin position="1"/>
        <end position="135"/>
    </location>
</feature>
<proteinExistence type="predicted"/>
<dbReference type="InterPro" id="IPR036397">
    <property type="entry name" value="RNaseH_sf"/>
</dbReference>
<dbReference type="GO" id="GO:0004523">
    <property type="term" value="F:RNA-DNA hybrid ribonuclease activity"/>
    <property type="evidence" value="ECO:0007669"/>
    <property type="project" value="InterPro"/>
</dbReference>
<dbReference type="InterPro" id="IPR012337">
    <property type="entry name" value="RNaseH-like_sf"/>
</dbReference>
<dbReference type="GO" id="GO:0003676">
    <property type="term" value="F:nucleic acid binding"/>
    <property type="evidence" value="ECO:0007669"/>
    <property type="project" value="InterPro"/>
</dbReference>